<evidence type="ECO:0000256" key="2">
    <source>
        <dbReference type="ARBA" id="ARBA00022485"/>
    </source>
</evidence>
<dbReference type="KEGG" id="vbh:CMV30_00410"/>
<dbReference type="AlphaFoldDB" id="A0A290Q5W4"/>
<dbReference type="Pfam" id="PF01077">
    <property type="entry name" value="NIR_SIR"/>
    <property type="match status" value="2"/>
</dbReference>
<evidence type="ECO:0000259" key="8">
    <source>
        <dbReference type="Pfam" id="PF01077"/>
    </source>
</evidence>
<feature type="domain" description="Nitrite/sulphite reductase 4Fe-4S" evidence="8">
    <location>
        <begin position="464"/>
        <end position="583"/>
    </location>
</feature>
<dbReference type="InterPro" id="IPR051329">
    <property type="entry name" value="NIR_SIR_4Fe-4S"/>
</dbReference>
<dbReference type="PROSITE" id="PS00365">
    <property type="entry name" value="NIR_SIR"/>
    <property type="match status" value="1"/>
</dbReference>
<dbReference type="OrthoDB" id="9803707at2"/>
<dbReference type="SUPFAM" id="SSF55124">
    <property type="entry name" value="Nitrite/Sulfite reductase N-terminal domain-like"/>
    <property type="match status" value="2"/>
</dbReference>
<accession>A0A290Q5W4</accession>
<dbReference type="GO" id="GO:0046872">
    <property type="term" value="F:metal ion binding"/>
    <property type="evidence" value="ECO:0007669"/>
    <property type="project" value="UniProtKB-KW"/>
</dbReference>
<evidence type="ECO:0000313" key="10">
    <source>
        <dbReference type="EMBL" id="ATC62560.1"/>
    </source>
</evidence>
<dbReference type="PANTHER" id="PTHR32439">
    <property type="entry name" value="FERREDOXIN--NITRITE REDUCTASE, CHLOROPLASTIC"/>
    <property type="match status" value="1"/>
</dbReference>
<feature type="domain" description="Nitrite/Sulfite reductase ferredoxin-like" evidence="9">
    <location>
        <begin position="386"/>
        <end position="446"/>
    </location>
</feature>
<dbReference type="EMBL" id="CP023344">
    <property type="protein sequence ID" value="ATC62560.1"/>
    <property type="molecule type" value="Genomic_DNA"/>
</dbReference>
<evidence type="ECO:0000256" key="7">
    <source>
        <dbReference type="ARBA" id="ARBA00023014"/>
    </source>
</evidence>
<dbReference type="Gene3D" id="3.30.413.10">
    <property type="entry name" value="Sulfite Reductase Hemoprotein, domain 1"/>
    <property type="match status" value="2"/>
</dbReference>
<dbReference type="GO" id="GO:0048307">
    <property type="term" value="F:ferredoxin-nitrite reductase activity"/>
    <property type="evidence" value="ECO:0007669"/>
    <property type="project" value="UniProtKB-EC"/>
</dbReference>
<evidence type="ECO:0000256" key="5">
    <source>
        <dbReference type="ARBA" id="ARBA00023002"/>
    </source>
</evidence>
<dbReference type="InterPro" id="IPR036136">
    <property type="entry name" value="Nit/Sulf_reduc_fer-like_dom_sf"/>
</dbReference>
<dbReference type="Proteomes" id="UP000217265">
    <property type="component" value="Chromosome"/>
</dbReference>
<dbReference type="PRINTS" id="PR00397">
    <property type="entry name" value="SIROHAEM"/>
</dbReference>
<gene>
    <name evidence="10" type="primary">nirA</name>
    <name evidence="10" type="ORF">CMV30_00410</name>
</gene>
<keyword evidence="6" id="KW-0408">Iron</keyword>
<comment type="similarity">
    <text evidence="1">Belongs to the nitrite and sulfite reductase 4Fe-4S domain family.</text>
</comment>
<keyword evidence="11" id="KW-1185">Reference proteome</keyword>
<dbReference type="RefSeq" id="WP_096054195.1">
    <property type="nucleotide sequence ID" value="NZ_CP023344.1"/>
</dbReference>
<dbReference type="NCBIfam" id="NF007126">
    <property type="entry name" value="PRK09567.1"/>
    <property type="match status" value="1"/>
</dbReference>
<dbReference type="InterPro" id="IPR005117">
    <property type="entry name" value="NiRdtase/SiRdtase_haem-b_fer"/>
</dbReference>
<dbReference type="Gene3D" id="3.90.480.10">
    <property type="entry name" value="Sulfite Reductase Hemoprotein,Domain 2"/>
    <property type="match status" value="1"/>
</dbReference>
<proteinExistence type="inferred from homology"/>
<dbReference type="NCBIfam" id="TIGR02435">
    <property type="entry name" value="CobG"/>
    <property type="match status" value="1"/>
</dbReference>
<feature type="domain" description="Nitrite/sulphite reductase 4Fe-4S" evidence="8">
    <location>
        <begin position="194"/>
        <end position="358"/>
    </location>
</feature>
<dbReference type="Pfam" id="PF03460">
    <property type="entry name" value="NIR_SIR_ferr"/>
    <property type="match status" value="2"/>
</dbReference>
<organism evidence="10 11">
    <name type="scientific">Nibricoccus aquaticus</name>
    <dbReference type="NCBI Taxonomy" id="2576891"/>
    <lineage>
        <taxon>Bacteria</taxon>
        <taxon>Pseudomonadati</taxon>
        <taxon>Verrucomicrobiota</taxon>
        <taxon>Opitutia</taxon>
        <taxon>Opitutales</taxon>
        <taxon>Opitutaceae</taxon>
        <taxon>Nibricoccus</taxon>
    </lineage>
</organism>
<dbReference type="InterPro" id="IPR045854">
    <property type="entry name" value="NO2/SO3_Rdtase_4Fe4S_sf"/>
</dbReference>
<dbReference type="InterPro" id="IPR006066">
    <property type="entry name" value="NO2/SO3_Rdtase_FeS/sirohaem_BS"/>
</dbReference>
<keyword evidence="7" id="KW-0411">Iron-sulfur</keyword>
<keyword evidence="5 10" id="KW-0560">Oxidoreductase</keyword>
<protein>
    <submittedName>
        <fullName evidence="10">Ferredoxin--nitrite reductase</fullName>
        <ecNumber evidence="10">1.7.7.1</ecNumber>
    </submittedName>
</protein>
<dbReference type="GO" id="GO:0051539">
    <property type="term" value="F:4 iron, 4 sulfur cluster binding"/>
    <property type="evidence" value="ECO:0007669"/>
    <property type="project" value="UniProtKB-KW"/>
</dbReference>
<name>A0A290Q5W4_9BACT</name>
<evidence type="ECO:0000313" key="11">
    <source>
        <dbReference type="Proteomes" id="UP000217265"/>
    </source>
</evidence>
<dbReference type="InterPro" id="IPR006067">
    <property type="entry name" value="NO2/SO3_Rdtase_4Fe4S_dom"/>
</dbReference>
<evidence type="ECO:0000256" key="3">
    <source>
        <dbReference type="ARBA" id="ARBA00022617"/>
    </source>
</evidence>
<evidence type="ECO:0000256" key="4">
    <source>
        <dbReference type="ARBA" id="ARBA00022723"/>
    </source>
</evidence>
<keyword evidence="3" id="KW-0349">Heme</keyword>
<evidence type="ECO:0000259" key="9">
    <source>
        <dbReference type="Pfam" id="PF03460"/>
    </source>
</evidence>
<feature type="domain" description="Nitrite/Sulfite reductase ferredoxin-like" evidence="9">
    <location>
        <begin position="124"/>
        <end position="178"/>
    </location>
</feature>
<sequence length="599" mass="65208">MSVPTDLLAAPAPFSPSQKEYLQGFMAGVYASGSIPFVGTHASGQLTATPGAATSGNLAAPDEETVHGTPLGDLCKEERWKHDENPLDAWERLLKHADENKFPDAENMYRFKTHGLFYVAPAQDSFMIRLRVPACEMTATQMHGLADIAAELGGGYAHITTRGNFQIRDFKPKDIVRLLTWVQDLGLTSKGAGADNIRNVTASPNSGFDPTELLDVRPFAKGLHHYILNHRDMYGLPRKFNVAFDNGGSISAAADTNDIGFFAVRVTEKTLAASPSPTRVEPGIYFRVHLGGITGHQDFARDTGLLIKPSEAVAVSAAMIRVFAENGNRTNRKKARLKYVLDSWGFEKFIAETQKKLAFHLGRLPLEACEPRQPVVKHGWLGVAKQSQKGLNSIGVGIPVGRMSPKQMHAIADLATNFGKGEIRLTVWQNLLIPHIPDAFVESVKRSVSRMGFFTEAGSIAAGVIACTGSRGCKYAAADTKAHAVEIIKKLDAKLRLDSPVNIHFTGCPNSCAQHYAGDIGFVGSKLPDGAEGYNVVLGGGMDNEQGVARELFKGIRATEVPALVEKILVTYSGKKQRGETFVQWSRRHSMKELQEFLT</sequence>
<keyword evidence="2" id="KW-0004">4Fe-4S</keyword>
<dbReference type="GO" id="GO:0020037">
    <property type="term" value="F:heme binding"/>
    <property type="evidence" value="ECO:0007669"/>
    <property type="project" value="InterPro"/>
</dbReference>
<dbReference type="EC" id="1.7.7.1" evidence="10"/>
<dbReference type="InterPro" id="IPR012798">
    <property type="entry name" value="Cbl_synth_CobG-like"/>
</dbReference>
<dbReference type="SUPFAM" id="SSF56014">
    <property type="entry name" value="Nitrite and sulphite reductase 4Fe-4S domain-like"/>
    <property type="match status" value="2"/>
</dbReference>
<evidence type="ECO:0000256" key="1">
    <source>
        <dbReference type="ARBA" id="ARBA00010429"/>
    </source>
</evidence>
<dbReference type="PANTHER" id="PTHR32439:SF0">
    <property type="entry name" value="FERREDOXIN--NITRITE REDUCTASE, CHLOROPLASTIC"/>
    <property type="match status" value="1"/>
</dbReference>
<evidence type="ECO:0000256" key="6">
    <source>
        <dbReference type="ARBA" id="ARBA00023004"/>
    </source>
</evidence>
<reference evidence="10 11" key="1">
    <citation type="submission" date="2017-09" db="EMBL/GenBank/DDBJ databases">
        <title>Complete genome sequence of Verrucomicrobial strain HZ-65, isolated from freshwater.</title>
        <authorList>
            <person name="Choi A."/>
        </authorList>
    </citation>
    <scope>NUCLEOTIDE SEQUENCE [LARGE SCALE GENOMIC DNA]</scope>
    <source>
        <strain evidence="10 11">HZ-65</strain>
    </source>
</reference>
<keyword evidence="4" id="KW-0479">Metal-binding</keyword>